<feature type="compositionally biased region" description="Low complexity" evidence="1">
    <location>
        <begin position="71"/>
        <end position="91"/>
    </location>
</feature>
<dbReference type="EMBL" id="CAAALY010272222">
    <property type="protein sequence ID" value="VEL42027.1"/>
    <property type="molecule type" value="Genomic_DNA"/>
</dbReference>
<evidence type="ECO:0000313" key="3">
    <source>
        <dbReference type="Proteomes" id="UP000784294"/>
    </source>
</evidence>
<feature type="compositionally biased region" description="Basic and acidic residues" evidence="1">
    <location>
        <begin position="37"/>
        <end position="46"/>
    </location>
</feature>
<name>A0A3S5B048_9PLAT</name>
<feature type="region of interest" description="Disordered" evidence="1">
    <location>
        <begin position="33"/>
        <end position="105"/>
    </location>
</feature>
<organism evidence="2 3">
    <name type="scientific">Protopolystoma xenopodis</name>
    <dbReference type="NCBI Taxonomy" id="117903"/>
    <lineage>
        <taxon>Eukaryota</taxon>
        <taxon>Metazoa</taxon>
        <taxon>Spiralia</taxon>
        <taxon>Lophotrochozoa</taxon>
        <taxon>Platyhelminthes</taxon>
        <taxon>Monogenea</taxon>
        <taxon>Polyopisthocotylea</taxon>
        <taxon>Polystomatidea</taxon>
        <taxon>Polystomatidae</taxon>
        <taxon>Protopolystoma</taxon>
    </lineage>
</organism>
<gene>
    <name evidence="2" type="ORF">PXEA_LOCUS35467</name>
</gene>
<dbReference type="Proteomes" id="UP000784294">
    <property type="component" value="Unassembled WGS sequence"/>
</dbReference>
<evidence type="ECO:0000313" key="2">
    <source>
        <dbReference type="EMBL" id="VEL42027.1"/>
    </source>
</evidence>
<proteinExistence type="predicted"/>
<reference evidence="2" key="1">
    <citation type="submission" date="2018-11" db="EMBL/GenBank/DDBJ databases">
        <authorList>
            <consortium name="Pathogen Informatics"/>
        </authorList>
    </citation>
    <scope>NUCLEOTIDE SEQUENCE</scope>
</reference>
<protein>
    <submittedName>
        <fullName evidence="2">Uncharacterized protein</fullName>
    </submittedName>
</protein>
<evidence type="ECO:0000256" key="1">
    <source>
        <dbReference type="SAM" id="MobiDB-lite"/>
    </source>
</evidence>
<sequence length="151" mass="16650">MIDGVVNWGILWPATQSGVNETIPHNDDEEAFMVTDDTEHTHDAPFCRRRRRRRGQTILPHHSKPGTSSQSSDLPSHSVKSPSSVSVSTGPINPNTETCNNQNSSYPSFLNAMCPPASEPPKPSGLDVGDVKIQVGRFAPFLCKEFFFQEN</sequence>
<accession>A0A3S5B048</accession>
<keyword evidence="3" id="KW-1185">Reference proteome</keyword>
<comment type="caution">
    <text evidence="2">The sequence shown here is derived from an EMBL/GenBank/DDBJ whole genome shotgun (WGS) entry which is preliminary data.</text>
</comment>
<dbReference type="AlphaFoldDB" id="A0A3S5B048"/>
<feature type="compositionally biased region" description="Polar residues" evidence="1">
    <location>
        <begin position="92"/>
        <end position="105"/>
    </location>
</feature>